<dbReference type="Proteomes" id="UP000011758">
    <property type="component" value="Unassembled WGS sequence"/>
</dbReference>
<dbReference type="InterPro" id="IPR035956">
    <property type="entry name" value="RimP_N_sf"/>
</dbReference>
<dbReference type="CDD" id="cd01734">
    <property type="entry name" value="YlxS_C"/>
    <property type="match status" value="1"/>
</dbReference>
<dbReference type="PANTHER" id="PTHR33867:SF1">
    <property type="entry name" value="RIBOSOME MATURATION FACTOR RIMP"/>
    <property type="match status" value="1"/>
</dbReference>
<keyword evidence="2 3" id="KW-0690">Ribosome biogenesis</keyword>
<comment type="similarity">
    <text evidence="3">Belongs to the RimP family.</text>
</comment>
<dbReference type="eggNOG" id="COG0779">
    <property type="taxonomic scope" value="Bacteria"/>
</dbReference>
<dbReference type="Gene3D" id="2.30.30.180">
    <property type="entry name" value="Ribosome maturation factor RimP, C-terminal domain"/>
    <property type="match status" value="1"/>
</dbReference>
<evidence type="ECO:0000256" key="1">
    <source>
        <dbReference type="ARBA" id="ARBA00022490"/>
    </source>
</evidence>
<comment type="caution">
    <text evidence="5">The sequence shown here is derived from an EMBL/GenBank/DDBJ whole genome shotgun (WGS) entry which is preliminary data.</text>
</comment>
<evidence type="ECO:0000256" key="2">
    <source>
        <dbReference type="ARBA" id="ARBA00022517"/>
    </source>
</evidence>
<dbReference type="GO" id="GO:0006412">
    <property type="term" value="P:translation"/>
    <property type="evidence" value="ECO:0007669"/>
    <property type="project" value="TreeGrafter"/>
</dbReference>
<name>M2Q1Y4_9FIRM</name>
<dbReference type="InterPro" id="IPR028989">
    <property type="entry name" value="RimP_N"/>
</dbReference>
<evidence type="ECO:0000313" key="6">
    <source>
        <dbReference type="Proteomes" id="UP000011758"/>
    </source>
</evidence>
<dbReference type="Pfam" id="PF02576">
    <property type="entry name" value="RimP_N"/>
    <property type="match status" value="1"/>
</dbReference>
<dbReference type="HAMAP" id="MF_01077">
    <property type="entry name" value="RimP"/>
    <property type="match status" value="1"/>
</dbReference>
<keyword evidence="6" id="KW-1185">Reference proteome</keyword>
<proteinExistence type="inferred from homology"/>
<comment type="function">
    <text evidence="3">Required for maturation of 30S ribosomal subunits.</text>
</comment>
<accession>M2Q1Y4</accession>
<dbReference type="PANTHER" id="PTHR33867">
    <property type="entry name" value="RIBOSOME MATURATION FACTOR RIMP"/>
    <property type="match status" value="1"/>
</dbReference>
<dbReference type="GO" id="GO:0000028">
    <property type="term" value="P:ribosomal small subunit assembly"/>
    <property type="evidence" value="ECO:0007669"/>
    <property type="project" value="TreeGrafter"/>
</dbReference>
<keyword evidence="1 3" id="KW-0963">Cytoplasm</keyword>
<protein>
    <recommendedName>
        <fullName evidence="3">Ribosome maturation factor RimP</fullName>
    </recommendedName>
</protein>
<dbReference type="InterPro" id="IPR028998">
    <property type="entry name" value="RimP_C"/>
</dbReference>
<dbReference type="FunFam" id="3.30.300.70:FF:000001">
    <property type="entry name" value="Ribosome maturation factor RimP"/>
    <property type="match status" value="1"/>
</dbReference>
<sequence>MIEEIRQALLPIIESYDCYLDDLVYEQEKNDMYLRVFIEKNEGSLDMDTCTAVSEAVSEKLDEIDIIKDEYYLEVSSPGIEKPLRSLAEIQKHTGDYVHMELKQTVNGLSEIEGILEETESQIKVQYFVKGVKKHLVTEYENIKFMRLAVKF</sequence>
<dbReference type="RefSeq" id="WP_004803507.1">
    <property type="nucleotide sequence ID" value="NZ_AUGJ01000007.1"/>
</dbReference>
<dbReference type="Gene3D" id="3.30.300.70">
    <property type="entry name" value="RimP-like superfamily, N-terminal"/>
    <property type="match status" value="1"/>
</dbReference>
<gene>
    <name evidence="3" type="primary">rimP</name>
    <name evidence="5" type="ORF">HMPREF9943_01422</name>
</gene>
<dbReference type="EMBL" id="AGEJ01000022">
    <property type="protein sequence ID" value="EMD16301.1"/>
    <property type="molecule type" value="Genomic_DNA"/>
</dbReference>
<dbReference type="STRING" id="999415.HMPREF9943_01422"/>
<dbReference type="SUPFAM" id="SSF75420">
    <property type="entry name" value="YhbC-like, N-terminal domain"/>
    <property type="match status" value="1"/>
</dbReference>
<organism evidence="5 6">
    <name type="scientific">Eggerthia catenaformis OT 569 = DSM 20559</name>
    <dbReference type="NCBI Taxonomy" id="999415"/>
    <lineage>
        <taxon>Bacteria</taxon>
        <taxon>Bacillati</taxon>
        <taxon>Bacillota</taxon>
        <taxon>Erysipelotrichia</taxon>
        <taxon>Erysipelotrichales</taxon>
        <taxon>Coprobacillaceae</taxon>
        <taxon>Eggerthia</taxon>
    </lineage>
</organism>
<dbReference type="AlphaFoldDB" id="M2Q1Y4"/>
<dbReference type="PATRIC" id="fig|999415.3.peg.1448"/>
<evidence type="ECO:0000256" key="3">
    <source>
        <dbReference type="HAMAP-Rule" id="MF_01077"/>
    </source>
</evidence>
<dbReference type="InterPro" id="IPR003728">
    <property type="entry name" value="Ribosome_maturation_RimP"/>
</dbReference>
<evidence type="ECO:0000313" key="5">
    <source>
        <dbReference type="EMBL" id="EMD16301.1"/>
    </source>
</evidence>
<reference evidence="5 6" key="1">
    <citation type="submission" date="2013-02" db="EMBL/GenBank/DDBJ databases">
        <title>The Genome Sequence of Lactobacillus catenaformis F0143.</title>
        <authorList>
            <consortium name="The Broad Institute Genome Sequencing Platform"/>
            <person name="Earl A."/>
            <person name="Ward D."/>
            <person name="Feldgarden M."/>
            <person name="Gevers D."/>
            <person name="Izard J."/>
            <person name="Blanton J.M."/>
            <person name="Mathney J."/>
            <person name="Dewhirst F.E."/>
            <person name="Young S.K."/>
            <person name="Zeng Q."/>
            <person name="Gargeya S."/>
            <person name="Fitzgerald M."/>
            <person name="Haas B."/>
            <person name="Abouelleil A."/>
            <person name="Alvarado L."/>
            <person name="Arachchi H.M."/>
            <person name="Berlin A."/>
            <person name="Chapman S.B."/>
            <person name="Gearin G."/>
            <person name="Goldberg J."/>
            <person name="Griggs A."/>
            <person name="Gujja S."/>
            <person name="Hansen M."/>
            <person name="Heiman D."/>
            <person name="Howarth C."/>
            <person name="Larimer J."/>
            <person name="Lui A."/>
            <person name="MacDonald P.J.P."/>
            <person name="McCowen C."/>
            <person name="Montmayeur A."/>
            <person name="Murphy C."/>
            <person name="Neiman D."/>
            <person name="Pearson M."/>
            <person name="Priest M."/>
            <person name="Roberts A."/>
            <person name="Saif S."/>
            <person name="Shea T."/>
            <person name="Sisk P."/>
            <person name="Stolte C."/>
            <person name="Sykes S."/>
            <person name="Wortman J."/>
            <person name="Nusbaum C."/>
            <person name="Birren B."/>
        </authorList>
    </citation>
    <scope>NUCLEOTIDE SEQUENCE [LARGE SCALE GENOMIC DNA]</scope>
    <source>
        <strain evidence="5 6">OT 569</strain>
    </source>
</reference>
<dbReference type="SUPFAM" id="SSF74942">
    <property type="entry name" value="YhbC-like, C-terminal domain"/>
    <property type="match status" value="1"/>
</dbReference>
<dbReference type="InterPro" id="IPR036847">
    <property type="entry name" value="RimP_C_sf"/>
</dbReference>
<feature type="domain" description="Ribosome maturation factor RimP N-terminal" evidence="4">
    <location>
        <begin position="11"/>
        <end position="81"/>
    </location>
</feature>
<dbReference type="GO" id="GO:0005829">
    <property type="term" value="C:cytosol"/>
    <property type="evidence" value="ECO:0007669"/>
    <property type="project" value="TreeGrafter"/>
</dbReference>
<comment type="subcellular location">
    <subcellularLocation>
        <location evidence="3">Cytoplasm</location>
    </subcellularLocation>
</comment>
<dbReference type="OrthoDB" id="9805006at2"/>
<evidence type="ECO:0000259" key="4">
    <source>
        <dbReference type="Pfam" id="PF02576"/>
    </source>
</evidence>